<dbReference type="OrthoDB" id="182774at2157"/>
<dbReference type="Pfam" id="PF06754">
    <property type="entry name" value="PhnG"/>
    <property type="match status" value="1"/>
</dbReference>
<dbReference type="InterPro" id="IPR009609">
    <property type="entry name" value="Phosphonate_metab_PhnG"/>
</dbReference>
<organism evidence="1 2">
    <name type="scientific">Haloquadratum walsbyi (strain DSM 16854 / JCM 12705 / C23)</name>
    <dbReference type="NCBI Taxonomy" id="768065"/>
    <lineage>
        <taxon>Archaea</taxon>
        <taxon>Methanobacteriati</taxon>
        <taxon>Methanobacteriota</taxon>
        <taxon>Stenosarchaea group</taxon>
        <taxon>Halobacteria</taxon>
        <taxon>Halobacteriales</taxon>
        <taxon>Haloferacaceae</taxon>
        <taxon>Haloquadratum</taxon>
    </lineage>
</organism>
<dbReference type="RefSeq" id="WP_014556266.1">
    <property type="nucleotide sequence ID" value="NC_017459.1"/>
</dbReference>
<accession>G0LLB3</accession>
<protein>
    <submittedName>
        <fullName evidence="1">Alkylphosphonate cleavage complex subunit PhnG</fullName>
    </submittedName>
</protein>
<proteinExistence type="predicted"/>
<evidence type="ECO:0000313" key="2">
    <source>
        <dbReference type="Proteomes" id="UP000007954"/>
    </source>
</evidence>
<dbReference type="KEGG" id="hwc:Hqrw_2913"/>
<dbReference type="HOGENOM" id="CLU_109242_1_0_2"/>
<dbReference type="AlphaFoldDB" id="G0LLB3"/>
<dbReference type="NCBIfam" id="TIGR03293">
    <property type="entry name" value="PhnG_redo"/>
    <property type="match status" value="1"/>
</dbReference>
<dbReference type="GeneID" id="12447690"/>
<dbReference type="GO" id="GO:0019634">
    <property type="term" value="P:organic phosphonate metabolic process"/>
    <property type="evidence" value="ECO:0007669"/>
    <property type="project" value="InterPro"/>
</dbReference>
<sequence length="149" mass="16834">MEYDDRNDRTIRFEQIAHAEIKTLTTLANRVLATNPSLSVLQEPHPQLIMQQVTDPVEHQQFNLGEIVVTPAEVSINDAQGFAMYPGKQERAALSGAIIDAAVAGNHTHAEIIQNKLDTVDERRKQQRDETWSESQHTAVEFETMENEL</sequence>
<reference evidence="1 2" key="1">
    <citation type="journal article" date="2011" name="PLoS ONE">
        <title>Haloquadratum walsbyi: limited diversity in a global pond.</title>
        <authorList>
            <person name="Dyall-Smith M."/>
            <person name="Pfeiffer F."/>
            <person name="Klee K."/>
            <person name="Palm P."/>
            <person name="Gross K."/>
            <person name="Schuster S.C."/>
            <person name="Rampp M."/>
            <person name="Oesterhelt D."/>
        </authorList>
    </citation>
    <scope>NUCLEOTIDE SEQUENCE [LARGE SCALE GENOMIC DNA]</scope>
    <source>
        <strain evidence="2">DSM 16854 / JCM 12705 / C23</strain>
    </source>
</reference>
<dbReference type="EMBL" id="FR746099">
    <property type="protein sequence ID" value="CCC40719.1"/>
    <property type="molecule type" value="Genomic_DNA"/>
</dbReference>
<dbReference type="GO" id="GO:0015716">
    <property type="term" value="P:organic phosphonate transport"/>
    <property type="evidence" value="ECO:0007669"/>
    <property type="project" value="InterPro"/>
</dbReference>
<dbReference type="Proteomes" id="UP000007954">
    <property type="component" value="Chromosome"/>
</dbReference>
<evidence type="ECO:0000313" key="1">
    <source>
        <dbReference type="EMBL" id="CCC40719.1"/>
    </source>
</evidence>
<gene>
    <name evidence="1" type="primary">phnG</name>
    <name evidence="1" type="ordered locus">Hqrw_2913</name>
</gene>
<name>G0LLB3_HALWC</name>